<dbReference type="InterPro" id="IPR038480">
    <property type="entry name" value="YuaB-like_sf"/>
</dbReference>
<dbReference type="Gene3D" id="2.60.40.3490">
    <property type="match status" value="1"/>
</dbReference>
<dbReference type="Pfam" id="PF17735">
    <property type="entry name" value="BslA"/>
    <property type="match status" value="1"/>
</dbReference>
<evidence type="ECO:0000313" key="2">
    <source>
        <dbReference type="Proteomes" id="UP000075430"/>
    </source>
</evidence>
<comment type="caution">
    <text evidence="1">The sequence shown here is derived from an EMBL/GenBank/DDBJ whole genome shotgun (WGS) entry which is preliminary data.</text>
</comment>
<dbReference type="Proteomes" id="UP000075430">
    <property type="component" value="Unassembled WGS sequence"/>
</dbReference>
<evidence type="ECO:0000313" key="1">
    <source>
        <dbReference type="EMBL" id="KXZ17214.1"/>
    </source>
</evidence>
<accession>A0A150F522</accession>
<dbReference type="AlphaFoldDB" id="A0A150F522"/>
<dbReference type="OrthoDB" id="9981162at2"/>
<sequence>MAPALTVNAVQNNVEGTTADLVLTYSPNSVLSLGGVVFRLPEGFTATTNDTVNNTNLASSQISGGGRKVTLPLTLDLLGLAQFTLVLKNKTLPPAGTYTFSAENTVLIIGSLLPASADRNCRIAERTAFICAEY</sequence>
<gene>
    <name evidence="1" type="ORF">AXI58_02160</name>
</gene>
<name>A0A150F522_9BACI</name>
<protein>
    <submittedName>
        <fullName evidence="1">Uncharacterized protein</fullName>
    </submittedName>
</protein>
<reference evidence="2" key="1">
    <citation type="submission" date="2016-02" db="EMBL/GenBank/DDBJ databases">
        <authorList>
            <person name="Dunlap C."/>
        </authorList>
    </citation>
    <scope>NUCLEOTIDE SEQUENCE [LARGE SCALE GENOMIC DNA]</scope>
    <source>
        <strain evidence="2">NRRL B-41092</strain>
    </source>
</reference>
<organism evidence="1 2">
    <name type="scientific">Bacillus nakamurai</name>
    <dbReference type="NCBI Taxonomy" id="1793963"/>
    <lineage>
        <taxon>Bacteria</taxon>
        <taxon>Bacillati</taxon>
        <taxon>Bacillota</taxon>
        <taxon>Bacilli</taxon>
        <taxon>Bacillales</taxon>
        <taxon>Bacillaceae</taxon>
        <taxon>Bacillus</taxon>
    </lineage>
</organism>
<dbReference type="CDD" id="cd14670">
    <property type="entry name" value="BslA_like"/>
    <property type="match status" value="1"/>
</dbReference>
<proteinExistence type="predicted"/>
<dbReference type="STRING" id="1793963.AXI58_02160"/>
<dbReference type="InterPro" id="IPR034650">
    <property type="entry name" value="YuaB-like"/>
</dbReference>
<dbReference type="EMBL" id="LSBA01000023">
    <property type="protein sequence ID" value="KXZ17214.1"/>
    <property type="molecule type" value="Genomic_DNA"/>
</dbReference>
<keyword evidence="2" id="KW-1185">Reference proteome</keyword>